<dbReference type="EMBL" id="SMMG02000007">
    <property type="protein sequence ID" value="KAA3467210.1"/>
    <property type="molecule type" value="Genomic_DNA"/>
</dbReference>
<gene>
    <name evidence="1" type="ORF">EPI10_002243</name>
</gene>
<reference evidence="2" key="1">
    <citation type="journal article" date="2019" name="Plant Biotechnol. J.">
        <title>Genome sequencing of the Australian wild diploid species Gossypium australe highlights disease resistance and delayed gland morphogenesis.</title>
        <authorList>
            <person name="Cai Y."/>
            <person name="Cai X."/>
            <person name="Wang Q."/>
            <person name="Wang P."/>
            <person name="Zhang Y."/>
            <person name="Cai C."/>
            <person name="Xu Y."/>
            <person name="Wang K."/>
            <person name="Zhou Z."/>
            <person name="Wang C."/>
            <person name="Geng S."/>
            <person name="Li B."/>
            <person name="Dong Q."/>
            <person name="Hou Y."/>
            <person name="Wang H."/>
            <person name="Ai P."/>
            <person name="Liu Z."/>
            <person name="Yi F."/>
            <person name="Sun M."/>
            <person name="An G."/>
            <person name="Cheng J."/>
            <person name="Zhang Y."/>
            <person name="Shi Q."/>
            <person name="Xie Y."/>
            <person name="Shi X."/>
            <person name="Chang Y."/>
            <person name="Huang F."/>
            <person name="Chen Y."/>
            <person name="Hong S."/>
            <person name="Mi L."/>
            <person name="Sun Q."/>
            <person name="Zhang L."/>
            <person name="Zhou B."/>
            <person name="Peng R."/>
            <person name="Zhang X."/>
            <person name="Liu F."/>
        </authorList>
    </citation>
    <scope>NUCLEOTIDE SEQUENCE [LARGE SCALE GENOMIC DNA]</scope>
    <source>
        <strain evidence="2">cv. PA1801</strain>
    </source>
</reference>
<evidence type="ECO:0000313" key="1">
    <source>
        <dbReference type="EMBL" id="KAA3467210.1"/>
    </source>
</evidence>
<comment type="caution">
    <text evidence="1">The sequence shown here is derived from an EMBL/GenBank/DDBJ whole genome shotgun (WGS) entry which is preliminary data.</text>
</comment>
<organism evidence="1 2">
    <name type="scientific">Gossypium australe</name>
    <dbReference type="NCBI Taxonomy" id="47621"/>
    <lineage>
        <taxon>Eukaryota</taxon>
        <taxon>Viridiplantae</taxon>
        <taxon>Streptophyta</taxon>
        <taxon>Embryophyta</taxon>
        <taxon>Tracheophyta</taxon>
        <taxon>Spermatophyta</taxon>
        <taxon>Magnoliopsida</taxon>
        <taxon>eudicotyledons</taxon>
        <taxon>Gunneridae</taxon>
        <taxon>Pentapetalae</taxon>
        <taxon>rosids</taxon>
        <taxon>malvids</taxon>
        <taxon>Malvales</taxon>
        <taxon>Malvaceae</taxon>
        <taxon>Malvoideae</taxon>
        <taxon>Gossypium</taxon>
    </lineage>
</organism>
<keyword evidence="2" id="KW-1185">Reference proteome</keyword>
<dbReference type="AlphaFoldDB" id="A0A5B6VDC4"/>
<proteinExistence type="predicted"/>
<sequence>MHKLNLHIGKASSPIFEPIKPLKIMIGVKQCLKIGCDWIYHIKRYSDGSIHKFKAYLVVKGFH</sequence>
<name>A0A5B6VDC4_9ROSI</name>
<protein>
    <submittedName>
        <fullName evidence="1">Retrovirus-related Pol polyprotein from transposon TNT 1-94</fullName>
    </submittedName>
</protein>
<dbReference type="Proteomes" id="UP000325315">
    <property type="component" value="Unassembled WGS sequence"/>
</dbReference>
<accession>A0A5B6VDC4</accession>
<evidence type="ECO:0000313" key="2">
    <source>
        <dbReference type="Proteomes" id="UP000325315"/>
    </source>
</evidence>